<organism evidence="2 3">
    <name type="scientific">Gulo gulo</name>
    <name type="common">Wolverine</name>
    <name type="synonym">Gluton</name>
    <dbReference type="NCBI Taxonomy" id="48420"/>
    <lineage>
        <taxon>Eukaryota</taxon>
        <taxon>Metazoa</taxon>
        <taxon>Chordata</taxon>
        <taxon>Craniata</taxon>
        <taxon>Vertebrata</taxon>
        <taxon>Euteleostomi</taxon>
        <taxon>Mammalia</taxon>
        <taxon>Eutheria</taxon>
        <taxon>Laurasiatheria</taxon>
        <taxon>Carnivora</taxon>
        <taxon>Caniformia</taxon>
        <taxon>Musteloidea</taxon>
        <taxon>Mustelidae</taxon>
        <taxon>Guloninae</taxon>
        <taxon>Gulo</taxon>
    </lineage>
</organism>
<accession>A0A9X9M4I4</accession>
<feature type="region of interest" description="Disordered" evidence="1">
    <location>
        <begin position="1"/>
        <end position="28"/>
    </location>
</feature>
<keyword evidence="3" id="KW-1185">Reference proteome</keyword>
<dbReference type="Proteomes" id="UP000269945">
    <property type="component" value="Unassembled WGS sequence"/>
</dbReference>
<dbReference type="GO" id="GO:0051959">
    <property type="term" value="F:dynein light intermediate chain binding"/>
    <property type="evidence" value="ECO:0007669"/>
    <property type="project" value="InterPro"/>
</dbReference>
<dbReference type="AlphaFoldDB" id="A0A9X9M4I4"/>
<proteinExistence type="predicted"/>
<feature type="compositionally biased region" description="Polar residues" evidence="1">
    <location>
        <begin position="1"/>
        <end position="17"/>
    </location>
</feature>
<dbReference type="PANTHER" id="PTHR22878:SF73">
    <property type="entry name" value="DYNEIN AXONEMAL HEAVY CHAIN 1"/>
    <property type="match status" value="1"/>
</dbReference>
<evidence type="ECO:0000313" key="2">
    <source>
        <dbReference type="EMBL" id="VCX36456.1"/>
    </source>
</evidence>
<sequence>MEQPNREGQSPGRTSQGPECDGTPVDQECGLKRTHADLEYNLGRILLGPDLGAEKPLPSADPNPLPSSLSPPTLSDLGQPRKLPLTGTDKKYPLMKQRGFYSDILSPGSLDQIGEVCRGPCMNQDLLRQADLDQFTPNVRTFEIPEDFDDYLEQQHIGSTTQMLTQTDFPVQAYEPKVQVPFLVLPGQCPRKIEIERRKRLYLSLDINQLLADEGIDSNMLMPRHPDPQNPQTIEQGHDPLFPVYLPLKVFDNEEFDCRTPSEWINMGLEPGSQVRKPVPGKALLPTDDILGHEDPKSPKLKYEWCSVGVLDYDKEKKLYLVHKTDQNGLVRDESGKPILNGGVTAEGRPPLLTCQYWVPRIQLLFCAEDPHVFTQRVVQANALRKNTEALLLYNLYVDCMPSEGHQLISEQSLSKIKQWAMSTPRMRKGPSVLEHLSSLSREVNLDYERSMNKINFDQIVSSKPDTFSYVTLPKKEEEKVPRQGLVSVPNYPFREQKEDFTFVSLLTRPEVIMALSKVRAECNKVMGMSLFHSNLSKYSRLEEFEQIQSQTFSQVQMFLKDSWISTLKVAMRSSLRDMSKGWYNLYETSWEVYLMSKLHKLMELLKYMLQDTLRFLVQDSLASFSQFISDACCSVLDCPDHMVWGDDLINSPYRPRKNPLFIVDLVLDSSGVHYSTPLEHFETSLLNLFDKGILSTHAVPQLEKLVMEDIFISGDPLLESVGLHEPLVEELRAIIANAVRKAMIPLQAYAREYQKYLELNNNDIATFLKDYQTRCPTASEVREVVLTHLQEKEILDSSLPSSIIIGPFYINVDNVKQSLSKKRKALATSMLDILAKNLHKEVDSICEEFRSISRKIYEKPNSIEELAELREWMKGIPEKLVGQERIVKVMDDYQVMDEFFYNLSTEDFNDKWAASNWPSKILGQIEMVRQQHTEDEEKFRKIQIMDQNNFQEKLEGLQLVVAGFSTHVEIARAHEIANEVRRVKKQLKDCQQLAT</sequence>
<protein>
    <recommendedName>
        <fullName evidence="4">Dynein heavy chain 1, axonemal</fullName>
    </recommendedName>
</protein>
<dbReference type="GO" id="GO:0045505">
    <property type="term" value="F:dynein intermediate chain binding"/>
    <property type="evidence" value="ECO:0007669"/>
    <property type="project" value="InterPro"/>
</dbReference>
<evidence type="ECO:0008006" key="4">
    <source>
        <dbReference type="Google" id="ProtNLM"/>
    </source>
</evidence>
<name>A0A9X9M4I4_GULGU</name>
<dbReference type="EMBL" id="CYRY02042664">
    <property type="protein sequence ID" value="VCX36456.1"/>
    <property type="molecule type" value="Genomic_DNA"/>
</dbReference>
<dbReference type="GO" id="GO:0007018">
    <property type="term" value="P:microtubule-based movement"/>
    <property type="evidence" value="ECO:0007669"/>
    <property type="project" value="InterPro"/>
</dbReference>
<comment type="caution">
    <text evidence="2">The sequence shown here is derived from an EMBL/GenBank/DDBJ whole genome shotgun (WGS) entry which is preliminary data.</text>
</comment>
<feature type="non-terminal residue" evidence="2">
    <location>
        <position position="1"/>
    </location>
</feature>
<evidence type="ECO:0000256" key="1">
    <source>
        <dbReference type="SAM" id="MobiDB-lite"/>
    </source>
</evidence>
<gene>
    <name evidence="2" type="ORF">BN2614_LOCUS3</name>
</gene>
<dbReference type="GO" id="GO:0030286">
    <property type="term" value="C:dynein complex"/>
    <property type="evidence" value="ECO:0007669"/>
    <property type="project" value="InterPro"/>
</dbReference>
<feature type="compositionally biased region" description="Low complexity" evidence="1">
    <location>
        <begin position="66"/>
        <end position="77"/>
    </location>
</feature>
<evidence type="ECO:0000313" key="3">
    <source>
        <dbReference type="Proteomes" id="UP000269945"/>
    </source>
</evidence>
<reference evidence="2 3" key="1">
    <citation type="submission" date="2018-10" db="EMBL/GenBank/DDBJ databases">
        <authorList>
            <person name="Ekblom R."/>
            <person name="Jareborg N."/>
        </authorList>
    </citation>
    <scope>NUCLEOTIDE SEQUENCE [LARGE SCALE GENOMIC DNA]</scope>
    <source>
        <tissue evidence="2">Muscle</tissue>
    </source>
</reference>
<feature type="region of interest" description="Disordered" evidence="1">
    <location>
        <begin position="53"/>
        <end position="89"/>
    </location>
</feature>
<dbReference type="PANTHER" id="PTHR22878">
    <property type="entry name" value="DYNEIN HEAVY CHAIN 6, AXONEMAL-LIKE-RELATED"/>
    <property type="match status" value="1"/>
</dbReference>
<dbReference type="InterPro" id="IPR026983">
    <property type="entry name" value="DHC"/>
</dbReference>